<feature type="transmembrane region" description="Helical" evidence="6">
    <location>
        <begin position="23"/>
        <end position="45"/>
    </location>
</feature>
<dbReference type="InterPro" id="IPR004474">
    <property type="entry name" value="LytR_CpsA_psr"/>
</dbReference>
<sequence>MTKKDAAPSRAVRRKKRKLRKRAFFVLIPLLAIFVVAGYAGYLYFKADTVFSDSYVEEEEREKSPLRDAEVNPSIDNVSVLIMGVDANEHRDNSSNARTDALMLATFNKDEKSVNLLSIPRDSLVYIPEVGYESKINHAHAYGGPTATIETVENLLDIPVDYYVKVNFHAFVDVVDALNGINVDVPYEFKESNSMDKRDAIHLYEGNQKVNGEEALALARTRKLDNDIERGKRQQEIMSAVIKKATSVNSLLNYDNVLEAVGDNMTTNMTFSDMKTFISYGSKGTNLDINTHTLQGYDHQPGSTYYWALDQQALTETKAMLQQHLEISNPVVENGTSNEYAEPAAEDTTESENY</sequence>
<dbReference type="Pfam" id="PF03816">
    <property type="entry name" value="LytR_cpsA_psr"/>
    <property type="match status" value="1"/>
</dbReference>
<dbReference type="PANTHER" id="PTHR33392">
    <property type="entry name" value="POLYISOPRENYL-TEICHOIC ACID--PEPTIDOGLYCAN TEICHOIC ACID TRANSFERASE TAGU"/>
    <property type="match status" value="1"/>
</dbReference>
<gene>
    <name evidence="8" type="primary">lytR</name>
    <name evidence="8" type="ORF">GCM10007216_15090</name>
</gene>
<dbReference type="Gene3D" id="3.40.630.190">
    <property type="entry name" value="LCP protein"/>
    <property type="match status" value="1"/>
</dbReference>
<accession>A0ABQ1NUF6</accession>
<evidence type="ECO:0000313" key="9">
    <source>
        <dbReference type="Proteomes" id="UP000619534"/>
    </source>
</evidence>
<feature type="domain" description="Cell envelope-related transcriptional attenuator" evidence="7">
    <location>
        <begin position="98"/>
        <end position="246"/>
    </location>
</feature>
<comment type="similarity">
    <text evidence="1">Belongs to the LytR/CpsA/Psr (LCP) family.</text>
</comment>
<name>A0ABQ1NUF6_9BACI</name>
<dbReference type="NCBIfam" id="TIGR00350">
    <property type="entry name" value="lytR_cpsA_psr"/>
    <property type="match status" value="1"/>
</dbReference>
<keyword evidence="6" id="KW-0472">Membrane</keyword>
<evidence type="ECO:0000256" key="3">
    <source>
        <dbReference type="ARBA" id="ARBA00022968"/>
    </source>
</evidence>
<evidence type="ECO:0000256" key="5">
    <source>
        <dbReference type="SAM" id="MobiDB-lite"/>
    </source>
</evidence>
<reference evidence="9" key="1">
    <citation type="journal article" date="2019" name="Int. J. Syst. Evol. Microbiol.">
        <title>The Global Catalogue of Microorganisms (GCM) 10K type strain sequencing project: providing services to taxonomists for standard genome sequencing and annotation.</title>
        <authorList>
            <consortium name="The Broad Institute Genomics Platform"/>
            <consortium name="The Broad Institute Genome Sequencing Center for Infectious Disease"/>
            <person name="Wu L."/>
            <person name="Ma J."/>
        </authorList>
    </citation>
    <scope>NUCLEOTIDE SEQUENCE [LARGE SCALE GENOMIC DNA]</scope>
    <source>
        <strain evidence="9">CCM 7282</strain>
    </source>
</reference>
<evidence type="ECO:0000256" key="2">
    <source>
        <dbReference type="ARBA" id="ARBA00022692"/>
    </source>
</evidence>
<feature type="compositionally biased region" description="Acidic residues" evidence="5">
    <location>
        <begin position="344"/>
        <end position="354"/>
    </location>
</feature>
<evidence type="ECO:0000256" key="6">
    <source>
        <dbReference type="SAM" id="Phobius"/>
    </source>
</evidence>
<protein>
    <submittedName>
        <fullName evidence="8">LytR family transcriptional regulator</fullName>
    </submittedName>
</protein>
<evidence type="ECO:0000259" key="7">
    <source>
        <dbReference type="Pfam" id="PF03816"/>
    </source>
</evidence>
<feature type="region of interest" description="Disordered" evidence="5">
    <location>
        <begin position="330"/>
        <end position="354"/>
    </location>
</feature>
<organism evidence="8 9">
    <name type="scientific">Thalassobacillus devorans</name>
    <dbReference type="NCBI Taxonomy" id="279813"/>
    <lineage>
        <taxon>Bacteria</taxon>
        <taxon>Bacillati</taxon>
        <taxon>Bacillota</taxon>
        <taxon>Bacilli</taxon>
        <taxon>Bacillales</taxon>
        <taxon>Bacillaceae</taxon>
        <taxon>Thalassobacillus</taxon>
    </lineage>
</organism>
<evidence type="ECO:0000256" key="4">
    <source>
        <dbReference type="ARBA" id="ARBA00022989"/>
    </source>
</evidence>
<proteinExistence type="inferred from homology"/>
<keyword evidence="9" id="KW-1185">Reference proteome</keyword>
<comment type="caution">
    <text evidence="8">The sequence shown here is derived from an EMBL/GenBank/DDBJ whole genome shotgun (WGS) entry which is preliminary data.</text>
</comment>
<dbReference type="Proteomes" id="UP000619534">
    <property type="component" value="Unassembled WGS sequence"/>
</dbReference>
<keyword evidence="2 6" id="KW-0812">Transmembrane</keyword>
<dbReference type="InterPro" id="IPR050922">
    <property type="entry name" value="LytR/CpsA/Psr_CW_biosynth"/>
</dbReference>
<dbReference type="RefSeq" id="WP_062442247.1">
    <property type="nucleotide sequence ID" value="NZ_BMCJ01000002.1"/>
</dbReference>
<dbReference type="EMBL" id="BMCJ01000002">
    <property type="protein sequence ID" value="GGC85357.1"/>
    <property type="molecule type" value="Genomic_DNA"/>
</dbReference>
<keyword evidence="3" id="KW-0735">Signal-anchor</keyword>
<dbReference type="PANTHER" id="PTHR33392:SF3">
    <property type="entry name" value="POLYISOPRENYL-TEICHOIC ACID--PEPTIDOGLYCAN TEICHOIC ACID TRANSFERASE TAGT"/>
    <property type="match status" value="1"/>
</dbReference>
<keyword evidence="4 6" id="KW-1133">Transmembrane helix</keyword>
<evidence type="ECO:0000313" key="8">
    <source>
        <dbReference type="EMBL" id="GGC85357.1"/>
    </source>
</evidence>
<evidence type="ECO:0000256" key="1">
    <source>
        <dbReference type="ARBA" id="ARBA00006068"/>
    </source>
</evidence>